<evidence type="ECO:0000313" key="2">
    <source>
        <dbReference type="EMBL" id="SFG41557.1"/>
    </source>
</evidence>
<organism evidence="2 3">
    <name type="scientific">Ligilactobacillus ruminis DSM 20403 = NBRC 102161</name>
    <dbReference type="NCBI Taxonomy" id="1423798"/>
    <lineage>
        <taxon>Bacteria</taxon>
        <taxon>Bacillati</taxon>
        <taxon>Bacillota</taxon>
        <taxon>Bacilli</taxon>
        <taxon>Lactobacillales</taxon>
        <taxon>Lactobacillaceae</taxon>
        <taxon>Ligilactobacillus</taxon>
    </lineage>
</organism>
<feature type="domain" description="HTH cro/C1-type" evidence="1">
    <location>
        <begin position="12"/>
        <end position="66"/>
    </location>
</feature>
<dbReference type="InterPro" id="IPR001387">
    <property type="entry name" value="Cro/C1-type_HTH"/>
</dbReference>
<dbReference type="CDD" id="cd00093">
    <property type="entry name" value="HTH_XRE"/>
    <property type="match status" value="1"/>
</dbReference>
<dbReference type="Gene3D" id="1.10.260.40">
    <property type="entry name" value="lambda repressor-like DNA-binding domains"/>
    <property type="match status" value="1"/>
</dbReference>
<dbReference type="AlphaFoldDB" id="A0A1I2RSG9"/>
<reference evidence="3" key="1">
    <citation type="submission" date="2016-10" db="EMBL/GenBank/DDBJ databases">
        <authorList>
            <person name="Varghese N."/>
            <person name="Submissions S."/>
        </authorList>
    </citation>
    <scope>NUCLEOTIDE SEQUENCE [LARGE SCALE GENOMIC DNA]</scope>
    <source>
        <strain evidence="3">DSM 20403</strain>
    </source>
</reference>
<dbReference type="InterPro" id="IPR010982">
    <property type="entry name" value="Lambda_DNA-bd_dom_sf"/>
</dbReference>
<name>A0A1I2RSG9_9LACO</name>
<evidence type="ECO:0000259" key="1">
    <source>
        <dbReference type="PROSITE" id="PS50943"/>
    </source>
</evidence>
<sequence>MSASKEVMAANIQSELDKRGLNAKDFAATLGFKYSTVLDWLHAKTYPRIDKIDKMAEYFGIDKSDLVESRKNKDKKPSNVELSDDDVIMTWRGKPLSDEDRELIRRIMNGK</sequence>
<dbReference type="SMART" id="SM00530">
    <property type="entry name" value="HTH_XRE"/>
    <property type="match status" value="1"/>
</dbReference>
<protein>
    <submittedName>
        <fullName evidence="2">Helix-turn-helix domain-containing protein</fullName>
    </submittedName>
</protein>
<dbReference type="Pfam" id="PF13443">
    <property type="entry name" value="HTH_26"/>
    <property type="match status" value="1"/>
</dbReference>
<dbReference type="EMBL" id="FOPI01000018">
    <property type="protein sequence ID" value="SFG41557.1"/>
    <property type="molecule type" value="Genomic_DNA"/>
</dbReference>
<dbReference type="PROSITE" id="PS50943">
    <property type="entry name" value="HTH_CROC1"/>
    <property type="match status" value="1"/>
</dbReference>
<dbReference type="GO" id="GO:0003677">
    <property type="term" value="F:DNA binding"/>
    <property type="evidence" value="ECO:0007669"/>
    <property type="project" value="InterPro"/>
</dbReference>
<proteinExistence type="predicted"/>
<gene>
    <name evidence="2" type="ORF">SAMN02910432_01277</name>
</gene>
<dbReference type="Proteomes" id="UP000182635">
    <property type="component" value="Unassembled WGS sequence"/>
</dbReference>
<evidence type="ECO:0000313" key="3">
    <source>
        <dbReference type="Proteomes" id="UP000182635"/>
    </source>
</evidence>
<dbReference type="RefSeq" id="WP_046922171.1">
    <property type="nucleotide sequence ID" value="NZ_AYYL01000014.1"/>
</dbReference>
<dbReference type="SUPFAM" id="SSF47413">
    <property type="entry name" value="lambda repressor-like DNA-binding domains"/>
    <property type="match status" value="1"/>
</dbReference>
<accession>A0A1I2RSG9</accession>